<dbReference type="EMBL" id="KV453841">
    <property type="protein sequence ID" value="ODV91679.1"/>
    <property type="molecule type" value="Genomic_DNA"/>
</dbReference>
<keyword evidence="3" id="KW-0732">Signal</keyword>
<dbReference type="SUPFAM" id="SSF51445">
    <property type="entry name" value="(Trans)glycosidases"/>
    <property type="match status" value="1"/>
</dbReference>
<name>A0A1E4TIW5_9ASCO</name>
<protein>
    <submittedName>
        <fullName evidence="5">Glycoside hydrolase family 18 protein</fullName>
    </submittedName>
</protein>
<feature type="chain" id="PRO_5009163245" evidence="3">
    <location>
        <begin position="17"/>
        <end position="374"/>
    </location>
</feature>
<keyword evidence="2" id="KW-0326">Glycosidase</keyword>
<dbReference type="PROSITE" id="PS51910">
    <property type="entry name" value="GH18_2"/>
    <property type="match status" value="1"/>
</dbReference>
<evidence type="ECO:0000259" key="4">
    <source>
        <dbReference type="PROSITE" id="PS51910"/>
    </source>
</evidence>
<dbReference type="PANTHER" id="PTHR45708">
    <property type="entry name" value="ENDOCHITINASE"/>
    <property type="match status" value="1"/>
</dbReference>
<dbReference type="InterPro" id="IPR001223">
    <property type="entry name" value="Glyco_hydro18_cat"/>
</dbReference>
<dbReference type="InterPro" id="IPR017853">
    <property type="entry name" value="GH"/>
</dbReference>
<reference evidence="6" key="1">
    <citation type="submission" date="2016-02" db="EMBL/GenBank/DDBJ databases">
        <title>Comparative genomics of biotechnologically important yeasts.</title>
        <authorList>
            <consortium name="DOE Joint Genome Institute"/>
            <person name="Riley R."/>
            <person name="Haridas S."/>
            <person name="Wolfe K.H."/>
            <person name="Lopes M.R."/>
            <person name="Hittinger C.T."/>
            <person name="Goker M."/>
            <person name="Salamov A."/>
            <person name="Wisecaver J."/>
            <person name="Long T.M."/>
            <person name="Aerts A.L."/>
            <person name="Barry K."/>
            <person name="Choi C."/>
            <person name="Clum A."/>
            <person name="Coughlan A.Y."/>
            <person name="Deshpande S."/>
            <person name="Douglass A.P."/>
            <person name="Hanson S.J."/>
            <person name="Klenk H.-P."/>
            <person name="Labutti K."/>
            <person name="Lapidus A."/>
            <person name="Lindquist E."/>
            <person name="Lipzen A."/>
            <person name="Meier-Kolthoff J.P."/>
            <person name="Ohm R.A."/>
            <person name="Otillar R.P."/>
            <person name="Pangilinan J."/>
            <person name="Peng Y."/>
            <person name="Rokas A."/>
            <person name="Rosa C.A."/>
            <person name="Scheuner C."/>
            <person name="Sibirny A.A."/>
            <person name="Slot J.C."/>
            <person name="Stielow J.B."/>
            <person name="Sun H."/>
            <person name="Kurtzman C.P."/>
            <person name="Blackwell M."/>
            <person name="Jeffries T.W."/>
            <person name="Grigoriev I.V."/>
        </authorList>
    </citation>
    <scope>NUCLEOTIDE SEQUENCE [LARGE SCALE GENOMIC DNA]</scope>
    <source>
        <strain evidence="6">NRRL Y-17796</strain>
    </source>
</reference>
<dbReference type="AlphaFoldDB" id="A0A1E4TIW5"/>
<dbReference type="OrthoDB" id="6020543at2759"/>
<dbReference type="Proteomes" id="UP000095023">
    <property type="component" value="Unassembled WGS sequence"/>
</dbReference>
<evidence type="ECO:0000313" key="6">
    <source>
        <dbReference type="Proteomes" id="UP000095023"/>
    </source>
</evidence>
<sequence>MISFLIVFCLALEVLAFDPLSRTNVALYWGQKPGKSSLAEYCQDDSVDILVISSLSKLSYELGNLDLPLLCKYDKSEAPCNRENYPEEFEALAKDIKFCQSKNKIVLLSVELVDSNGSPFTGDYPYKLVELLDQLYMNVGGIPTELRPFGDVVLDGFDMHMNPTYQAKNVEQFSPDFYMDMKSKLHSSKPVYISVSPDCLDVRAWYYNMLAIANIDFIFPRFYDLNKCQTRVSEEDAHLLGYHLSTSKFANINIKFYAGLYADPGTRNDHTSPESLYDIFASQLLPFETKAFEGDLIGGAAIWNAGMSDENIDMAGRTYAQQIKYELNALAAMYGATSRDYTCKEDFPFTAGSFYHNALPKLPAFNTNCSETRS</sequence>
<feature type="domain" description="GH18" evidence="4">
    <location>
        <begin position="23"/>
        <end position="330"/>
    </location>
</feature>
<dbReference type="InterPro" id="IPR050542">
    <property type="entry name" value="Glycosyl_Hydrlase18_Chitinase"/>
</dbReference>
<keyword evidence="1 5" id="KW-0378">Hydrolase</keyword>
<dbReference type="Gene3D" id="3.20.20.80">
    <property type="entry name" value="Glycosidases"/>
    <property type="match status" value="1"/>
</dbReference>
<evidence type="ECO:0000313" key="5">
    <source>
        <dbReference type="EMBL" id="ODV91679.1"/>
    </source>
</evidence>
<gene>
    <name evidence="5" type="ORF">CANCADRAFT_74385</name>
</gene>
<evidence type="ECO:0000256" key="3">
    <source>
        <dbReference type="SAM" id="SignalP"/>
    </source>
</evidence>
<evidence type="ECO:0000256" key="1">
    <source>
        <dbReference type="ARBA" id="ARBA00022801"/>
    </source>
</evidence>
<dbReference type="PANTHER" id="PTHR45708:SF49">
    <property type="entry name" value="ENDOCHITINASE"/>
    <property type="match status" value="1"/>
</dbReference>
<dbReference type="GO" id="GO:0004568">
    <property type="term" value="F:chitinase activity"/>
    <property type="evidence" value="ECO:0007669"/>
    <property type="project" value="TreeGrafter"/>
</dbReference>
<keyword evidence="6" id="KW-1185">Reference proteome</keyword>
<dbReference type="GO" id="GO:0005975">
    <property type="term" value="P:carbohydrate metabolic process"/>
    <property type="evidence" value="ECO:0007669"/>
    <property type="project" value="InterPro"/>
</dbReference>
<proteinExistence type="predicted"/>
<feature type="signal peptide" evidence="3">
    <location>
        <begin position="1"/>
        <end position="16"/>
    </location>
</feature>
<evidence type="ECO:0000256" key="2">
    <source>
        <dbReference type="ARBA" id="ARBA00023295"/>
    </source>
</evidence>
<accession>A0A1E4TIW5</accession>
<dbReference type="GO" id="GO:0005576">
    <property type="term" value="C:extracellular region"/>
    <property type="evidence" value="ECO:0007669"/>
    <property type="project" value="TreeGrafter"/>
</dbReference>
<organism evidence="5 6">
    <name type="scientific">Tortispora caseinolytica NRRL Y-17796</name>
    <dbReference type="NCBI Taxonomy" id="767744"/>
    <lineage>
        <taxon>Eukaryota</taxon>
        <taxon>Fungi</taxon>
        <taxon>Dikarya</taxon>
        <taxon>Ascomycota</taxon>
        <taxon>Saccharomycotina</taxon>
        <taxon>Trigonopsidomycetes</taxon>
        <taxon>Trigonopsidales</taxon>
        <taxon>Trigonopsidaceae</taxon>
        <taxon>Tortispora</taxon>
    </lineage>
</organism>